<dbReference type="CDD" id="cd07721">
    <property type="entry name" value="yflN-like_MBL-fold"/>
    <property type="match status" value="1"/>
</dbReference>
<dbReference type="Gene3D" id="3.60.15.10">
    <property type="entry name" value="Ribonuclease Z/Hydroxyacylglutathione hydrolase-like"/>
    <property type="match status" value="1"/>
</dbReference>
<feature type="domain" description="Metallo-beta-lactamase" evidence="1">
    <location>
        <begin position="19"/>
        <end position="231"/>
    </location>
</feature>
<dbReference type="PANTHER" id="PTHR42951:SF17">
    <property type="entry name" value="METALLO-BETA-LACTAMASE DOMAIN-CONTAINING PROTEIN"/>
    <property type="match status" value="1"/>
</dbReference>
<proteinExistence type="predicted"/>
<name>A0A4Y8ABJ3_9SPHI</name>
<protein>
    <submittedName>
        <fullName evidence="2">Glyoxylase-like metal-dependent hydrolase (Beta-lactamase superfamily II)</fullName>
    </submittedName>
    <submittedName>
        <fullName evidence="3">MBL fold metallo-hydrolase</fullName>
    </submittedName>
</protein>
<dbReference type="OrthoDB" id="9802248at2"/>
<accession>A0A4Y8ABJ3</accession>
<comment type="caution">
    <text evidence="3">The sequence shown here is derived from an EMBL/GenBank/DDBJ whole genome shotgun (WGS) entry which is preliminary data.</text>
</comment>
<evidence type="ECO:0000313" key="5">
    <source>
        <dbReference type="Proteomes" id="UP000583101"/>
    </source>
</evidence>
<dbReference type="InterPro" id="IPR001279">
    <property type="entry name" value="Metallo-B-lactamas"/>
</dbReference>
<dbReference type="Proteomes" id="UP000297248">
    <property type="component" value="Unassembled WGS sequence"/>
</dbReference>
<evidence type="ECO:0000313" key="3">
    <source>
        <dbReference type="EMBL" id="TEW65941.1"/>
    </source>
</evidence>
<reference evidence="3 4" key="1">
    <citation type="journal article" date="2016" name="Int. J. Syst. Evol. Microbiol.">
        <title>Proposal of Mucilaginibacter phyllosphaerae sp. nov. isolated from the phyllosphere of Galium album.</title>
        <authorList>
            <person name="Aydogan E.L."/>
            <person name="Busse H.J."/>
            <person name="Moser G."/>
            <person name="Muller C."/>
            <person name="Kampfer P."/>
            <person name="Glaeser S.P."/>
        </authorList>
    </citation>
    <scope>NUCLEOTIDE SEQUENCE [LARGE SCALE GENOMIC DNA]</scope>
    <source>
        <strain evidence="3 4">PP-F2FG21</strain>
    </source>
</reference>
<dbReference type="RefSeq" id="WP_134336804.1">
    <property type="nucleotide sequence ID" value="NZ_BMCZ01000002.1"/>
</dbReference>
<keyword evidence="3" id="KW-0378">Hydrolase</keyword>
<dbReference type="InterPro" id="IPR036866">
    <property type="entry name" value="RibonucZ/Hydroxyglut_hydro"/>
</dbReference>
<dbReference type="Proteomes" id="UP000583101">
    <property type="component" value="Unassembled WGS sequence"/>
</dbReference>
<dbReference type="GO" id="GO:0016787">
    <property type="term" value="F:hydrolase activity"/>
    <property type="evidence" value="ECO:0007669"/>
    <property type="project" value="UniProtKB-KW"/>
</dbReference>
<evidence type="ECO:0000313" key="2">
    <source>
        <dbReference type="EMBL" id="MBB3969261.1"/>
    </source>
</evidence>
<dbReference type="SMART" id="SM00849">
    <property type="entry name" value="Lactamase_B"/>
    <property type="match status" value="1"/>
</dbReference>
<dbReference type="EMBL" id="SNQG01000004">
    <property type="protein sequence ID" value="TEW65941.1"/>
    <property type="molecule type" value="Genomic_DNA"/>
</dbReference>
<gene>
    <name evidence="3" type="ORF">E2R65_12490</name>
    <name evidence="2" type="ORF">GGR35_001864</name>
</gene>
<evidence type="ECO:0000259" key="1">
    <source>
        <dbReference type="SMART" id="SM00849"/>
    </source>
</evidence>
<reference evidence="2 5" key="3">
    <citation type="submission" date="2020-08" db="EMBL/GenBank/DDBJ databases">
        <title>Genomic Encyclopedia of Type Strains, Phase IV (KMG-IV): sequencing the most valuable type-strain genomes for metagenomic binning, comparative biology and taxonomic classification.</title>
        <authorList>
            <person name="Goeker M."/>
        </authorList>
    </citation>
    <scope>NUCLEOTIDE SEQUENCE [LARGE SCALE GENOMIC DNA]</scope>
    <source>
        <strain evidence="2 5">DSM 100995</strain>
    </source>
</reference>
<dbReference type="AlphaFoldDB" id="A0A4Y8ABJ3"/>
<dbReference type="EMBL" id="JACIEG010000003">
    <property type="protein sequence ID" value="MBB3969261.1"/>
    <property type="molecule type" value="Genomic_DNA"/>
</dbReference>
<dbReference type="InterPro" id="IPR050855">
    <property type="entry name" value="NDM-1-like"/>
</dbReference>
<evidence type="ECO:0000313" key="4">
    <source>
        <dbReference type="Proteomes" id="UP000297248"/>
    </source>
</evidence>
<dbReference type="PANTHER" id="PTHR42951">
    <property type="entry name" value="METALLO-BETA-LACTAMASE DOMAIN-CONTAINING"/>
    <property type="match status" value="1"/>
</dbReference>
<organism evidence="3 4">
    <name type="scientific">Mucilaginibacter phyllosphaerae</name>
    <dbReference type="NCBI Taxonomy" id="1812349"/>
    <lineage>
        <taxon>Bacteria</taxon>
        <taxon>Pseudomonadati</taxon>
        <taxon>Bacteroidota</taxon>
        <taxon>Sphingobacteriia</taxon>
        <taxon>Sphingobacteriales</taxon>
        <taxon>Sphingobacteriaceae</taxon>
        <taxon>Mucilaginibacter</taxon>
    </lineage>
</organism>
<dbReference type="SUPFAM" id="SSF56281">
    <property type="entry name" value="Metallo-hydrolase/oxidoreductase"/>
    <property type="match status" value="1"/>
</dbReference>
<dbReference type="Pfam" id="PF00753">
    <property type="entry name" value="Lactamase_B"/>
    <property type="match status" value="1"/>
</dbReference>
<keyword evidence="5" id="KW-1185">Reference proteome</keyword>
<sequence>MSVKYFQVAQGVWGMRLYFVNVYMIANRRGAGRGWVLVDTGVKGSAGKIIAMAEALFGPGTRPAAIILTHGHADHAGSVTELLKHWDVPVYAHKLELPYLTGRSSYPPADPEAGGGLMTLMSWLWSTSPINISRNIREIDLHDGIPELPEWKIIPTPGHSPGHISLFLPLNTTLIAGDAFTTTPAESAIAAITYRKKISGPPKYLTTDWIAAAKSVRKLAALQPRIAATGHGAVMRGRELSTALNLLANRFESIAVPQSGRYVGHGAVSDENGVRYIPPYQGNIKRTATILVAATVVGFLLVRRAGKVWG</sequence>
<reference evidence="3" key="2">
    <citation type="submission" date="2019-03" db="EMBL/GenBank/DDBJ databases">
        <authorList>
            <person name="Yan Y.-Q."/>
            <person name="Du Z.-J."/>
        </authorList>
    </citation>
    <scope>NUCLEOTIDE SEQUENCE</scope>
    <source>
        <strain evidence="3">PP-F2FG21</strain>
    </source>
</reference>